<reference evidence="1" key="1">
    <citation type="journal article" date="2018" name="Genome Biol. Evol.">
        <title>Genomics and development of Lentinus tigrinus, a white-rot wood-decaying mushroom with dimorphic fruiting bodies.</title>
        <authorList>
            <person name="Wu B."/>
            <person name="Xu Z."/>
            <person name="Knudson A."/>
            <person name="Carlson A."/>
            <person name="Chen N."/>
            <person name="Kovaka S."/>
            <person name="LaButti K."/>
            <person name="Lipzen A."/>
            <person name="Pennachio C."/>
            <person name="Riley R."/>
            <person name="Schakwitz W."/>
            <person name="Umezawa K."/>
            <person name="Ohm R.A."/>
            <person name="Grigoriev I.V."/>
            <person name="Nagy L.G."/>
            <person name="Gibbons J."/>
            <person name="Hibbett D."/>
        </authorList>
    </citation>
    <scope>NUCLEOTIDE SEQUENCE [LARGE SCALE GENOMIC DNA]</scope>
    <source>
        <strain evidence="1">ALCF2SS1-6</strain>
    </source>
</reference>
<gene>
    <name evidence="1" type="ORF">L227DRAFT_560422</name>
</gene>
<dbReference type="OrthoDB" id="2755198at2759"/>
<name>A0A5C2ST60_9APHY</name>
<dbReference type="Proteomes" id="UP000313359">
    <property type="component" value="Unassembled WGS sequence"/>
</dbReference>
<sequence length="140" mass="14285">MVFVSAGGAVSRSKMFPSYLSMSSASGMPIRPVPSDTSRAPEPYMRETIVSTTASSTVVDGAGKGHSSLSSDAMLDLFVDPVAPVAAKKAADPFADPRGLAPAAANQRLSVASGISMLSADVQVGDVHAGGWMGTRANRT</sequence>
<organism evidence="1 2">
    <name type="scientific">Lentinus tigrinus ALCF2SS1-6</name>
    <dbReference type="NCBI Taxonomy" id="1328759"/>
    <lineage>
        <taxon>Eukaryota</taxon>
        <taxon>Fungi</taxon>
        <taxon>Dikarya</taxon>
        <taxon>Basidiomycota</taxon>
        <taxon>Agaricomycotina</taxon>
        <taxon>Agaricomycetes</taxon>
        <taxon>Polyporales</taxon>
        <taxon>Polyporaceae</taxon>
        <taxon>Lentinus</taxon>
    </lineage>
</organism>
<evidence type="ECO:0000313" key="1">
    <source>
        <dbReference type="EMBL" id="RPD64546.1"/>
    </source>
</evidence>
<dbReference type="EMBL" id="ML122253">
    <property type="protein sequence ID" value="RPD64546.1"/>
    <property type="molecule type" value="Genomic_DNA"/>
</dbReference>
<dbReference type="STRING" id="1328759.A0A5C2ST60"/>
<protein>
    <submittedName>
        <fullName evidence="1">Uncharacterized protein</fullName>
    </submittedName>
</protein>
<evidence type="ECO:0000313" key="2">
    <source>
        <dbReference type="Proteomes" id="UP000313359"/>
    </source>
</evidence>
<dbReference type="AlphaFoldDB" id="A0A5C2ST60"/>
<accession>A0A5C2ST60</accession>
<keyword evidence="2" id="KW-1185">Reference proteome</keyword>
<proteinExistence type="predicted"/>